<dbReference type="EMBL" id="AJVK01018619">
    <property type="status" value="NOT_ANNOTATED_CDS"/>
    <property type="molecule type" value="Genomic_DNA"/>
</dbReference>
<dbReference type="CDD" id="cd14959">
    <property type="entry name" value="NHL_brat_like"/>
    <property type="match status" value="1"/>
</dbReference>
<dbReference type="Pfam" id="PF01436">
    <property type="entry name" value="NHL"/>
    <property type="match status" value="2"/>
</dbReference>
<dbReference type="Pfam" id="PF00643">
    <property type="entry name" value="zf-B_box"/>
    <property type="match status" value="1"/>
</dbReference>
<dbReference type="SMART" id="SM00336">
    <property type="entry name" value="BBOX"/>
    <property type="match status" value="2"/>
</dbReference>
<dbReference type="VEuPathDB" id="VectorBase:PPAPM1_009690"/>
<dbReference type="InterPro" id="IPR003649">
    <property type="entry name" value="Bbox_C"/>
</dbReference>
<dbReference type="VEuPathDB" id="VectorBase:PPAI010542"/>
<evidence type="ECO:0000256" key="2">
    <source>
        <dbReference type="SAM" id="MobiDB-lite"/>
    </source>
</evidence>
<keyword evidence="1" id="KW-0677">Repeat</keyword>
<dbReference type="InterPro" id="IPR011042">
    <property type="entry name" value="6-blade_b-propeller_TolB-like"/>
</dbReference>
<dbReference type="GO" id="GO:0005654">
    <property type="term" value="C:nucleoplasm"/>
    <property type="evidence" value="ECO:0007669"/>
    <property type="project" value="TreeGrafter"/>
</dbReference>
<reference evidence="4" key="1">
    <citation type="submission" date="2022-08" db="UniProtKB">
        <authorList>
            <consortium name="EnsemblMetazoa"/>
        </authorList>
    </citation>
    <scope>IDENTIFICATION</scope>
    <source>
        <strain evidence="4">Israel</strain>
    </source>
</reference>
<dbReference type="PROSITE" id="PS50119">
    <property type="entry name" value="ZF_BBOX"/>
    <property type="match status" value="2"/>
</dbReference>
<dbReference type="InterPro" id="IPR000315">
    <property type="entry name" value="Znf_B-box"/>
</dbReference>
<accession>A0A1B0DPV4</accession>
<dbReference type="PROSITE" id="PS51125">
    <property type="entry name" value="NHL"/>
    <property type="match status" value="1"/>
</dbReference>
<dbReference type="Proteomes" id="UP000092462">
    <property type="component" value="Unassembled WGS sequence"/>
</dbReference>
<keyword evidence="5" id="KW-1185">Reference proteome</keyword>
<feature type="region of interest" description="Disordered" evidence="2">
    <location>
        <begin position="417"/>
        <end position="465"/>
    </location>
</feature>
<dbReference type="InterPro" id="IPR001258">
    <property type="entry name" value="NHL_repeat"/>
</dbReference>
<dbReference type="PANTHER" id="PTHR25462:SF296">
    <property type="entry name" value="MEIOTIC P26, ISOFORM F"/>
    <property type="match status" value="1"/>
</dbReference>
<feature type="compositionally biased region" description="Low complexity" evidence="2">
    <location>
        <begin position="35"/>
        <end position="54"/>
    </location>
</feature>
<dbReference type="Gene3D" id="2.120.10.30">
    <property type="entry name" value="TolB, C-terminal domain"/>
    <property type="match status" value="1"/>
</dbReference>
<evidence type="ECO:0000313" key="5">
    <source>
        <dbReference type="Proteomes" id="UP000092462"/>
    </source>
</evidence>
<feature type="region of interest" description="Disordered" evidence="2">
    <location>
        <begin position="1"/>
        <end position="60"/>
    </location>
</feature>
<evidence type="ECO:0000313" key="4">
    <source>
        <dbReference type="EnsemblMetazoa" id="PPAI010542-PA"/>
    </source>
</evidence>
<dbReference type="SUPFAM" id="SSF57845">
    <property type="entry name" value="B-box zinc-binding domain"/>
    <property type="match status" value="1"/>
</dbReference>
<feature type="compositionally biased region" description="Polar residues" evidence="2">
    <location>
        <begin position="417"/>
        <end position="454"/>
    </location>
</feature>
<evidence type="ECO:0000259" key="3">
    <source>
        <dbReference type="PROSITE" id="PS50119"/>
    </source>
</evidence>
<dbReference type="EMBL" id="AJVK01018618">
    <property type="status" value="NOT_ANNOTATED_CDS"/>
    <property type="molecule type" value="Genomic_DNA"/>
</dbReference>
<protein>
    <recommendedName>
        <fullName evidence="3">B box-type domain-containing protein</fullName>
    </recommendedName>
</protein>
<sequence>MSVECLHDNGALAENPSPPIATLTTQHFADNNRDPTATNPSSAASSIAATPGAAVTSPLGTTPATGGDLLTFPSPPNGDAVANMFADSYGSDLLNDHGGSLEENNCLSNGHDQDCKICHIELRVLACTSCKGKENAISRCNDCANILCASCDNAHQSMRCFENHKVVKLEDLVKSSSSEKMAIHKPLFCTTHATENLKYFCFSCEVPVCNECLIAEHKGADHVYEIISDAEKCVRVEVENLMKEAKGKVDYCDQAACHLGSALNELQTQHDVARDLIEESYQSFKAVLEKCRDNALKELKVLHSERELKIMDVLHNVEKSVEKIENACKFTKRVLDQANAPELLSLKKLIGCQFLNLVSTTPKAESNYSLEFNSNFDKFERVAQESFGKFHTESSPVSPKECTPPPTLPGMPPILVSGNQHGSQNGCNSSQGALTGSVTASSPISLPTSMQSSFDGDISGLGNGSGSSAGSGFGMPANVLTPECSTVVVPNGTAPPPVSTVGGASGPTPALPGLTRIAEYNIHQLANLVEHADLADPIIPSSNPSPSPQFTLADVLSGDQNAFNNLQALAKLGLNNPGMTNNRENAQNIGRIGSNWNIAGNSLISRGPSPGVDNILINEFAGNSIMPNGTSMSSLSDDLTISNFQSSISVPGRSKATPMQIRCKFGSLGASKGQFNSPHGFCLGVDEEIIVADTNNHRIEIFEKNGAFKFQFGVPGKEEGQLWYPRKVAVMRPTYKFVVYIDIVAGLAVTNQGHIVAVDSVSPTVFIITEEGDLVHWFDCSNHMREPSDIAISGNDFYVCDFKGHCVAVFTEDGTFKYRIGNEKVTCFPNGIDISDAGDILIGDSHGNRFHVACFSREGVLQSEYECPYVKVSEIIFLCFLFFLW</sequence>
<dbReference type="SMART" id="SM00502">
    <property type="entry name" value="BBC"/>
    <property type="match status" value="1"/>
</dbReference>
<dbReference type="InterPro" id="IPR047153">
    <property type="entry name" value="TRIM45/56/19-like"/>
</dbReference>
<dbReference type="Gene3D" id="3.30.160.60">
    <property type="entry name" value="Classic Zinc Finger"/>
    <property type="match status" value="1"/>
</dbReference>
<evidence type="ECO:0000256" key="1">
    <source>
        <dbReference type="ARBA" id="ARBA00022737"/>
    </source>
</evidence>
<dbReference type="AlphaFoldDB" id="A0A1B0DPV4"/>
<name>A0A1B0DPV4_PHLPP</name>
<dbReference type="EnsemblMetazoa" id="PPAI010542-RA">
    <property type="protein sequence ID" value="PPAI010542-PA"/>
    <property type="gene ID" value="PPAI010542"/>
</dbReference>
<dbReference type="GO" id="GO:0008270">
    <property type="term" value="F:zinc ion binding"/>
    <property type="evidence" value="ECO:0007669"/>
    <property type="project" value="InterPro"/>
</dbReference>
<organism evidence="4 5">
    <name type="scientific">Phlebotomus papatasi</name>
    <name type="common">Sandfly</name>
    <dbReference type="NCBI Taxonomy" id="29031"/>
    <lineage>
        <taxon>Eukaryota</taxon>
        <taxon>Metazoa</taxon>
        <taxon>Ecdysozoa</taxon>
        <taxon>Arthropoda</taxon>
        <taxon>Hexapoda</taxon>
        <taxon>Insecta</taxon>
        <taxon>Pterygota</taxon>
        <taxon>Neoptera</taxon>
        <taxon>Endopterygota</taxon>
        <taxon>Diptera</taxon>
        <taxon>Nematocera</taxon>
        <taxon>Psychodoidea</taxon>
        <taxon>Psychodidae</taxon>
        <taxon>Phlebotomus</taxon>
        <taxon>Phlebotomus</taxon>
    </lineage>
</organism>
<dbReference type="CDD" id="cd20482">
    <property type="entry name" value="CC_brat-like"/>
    <property type="match status" value="1"/>
</dbReference>
<proteinExistence type="predicted"/>
<dbReference type="EMBL" id="AJVK01018620">
    <property type="status" value="NOT_ANNOTATED_CDS"/>
    <property type="molecule type" value="Genomic_DNA"/>
</dbReference>
<feature type="domain" description="B box-type" evidence="3">
    <location>
        <begin position="122"/>
        <end position="169"/>
    </location>
</feature>
<dbReference type="PANTHER" id="PTHR25462">
    <property type="entry name" value="BONUS, ISOFORM C-RELATED"/>
    <property type="match status" value="1"/>
</dbReference>
<dbReference type="SUPFAM" id="SSF63829">
    <property type="entry name" value="Calcium-dependent phosphotriesterase"/>
    <property type="match status" value="1"/>
</dbReference>
<feature type="domain" description="B box-type" evidence="3">
    <location>
        <begin position="184"/>
        <end position="227"/>
    </location>
</feature>
<dbReference type="CDD" id="cd19798">
    <property type="entry name" value="Bbox2_BRAT-like"/>
    <property type="match status" value="1"/>
</dbReference>
<dbReference type="GO" id="GO:0061630">
    <property type="term" value="F:ubiquitin protein ligase activity"/>
    <property type="evidence" value="ECO:0007669"/>
    <property type="project" value="TreeGrafter"/>
</dbReference>